<dbReference type="STRING" id="1196353.SAMN05444921_101462"/>
<dbReference type="InterPro" id="IPR000792">
    <property type="entry name" value="Tscrpt_reg_LuxR_C"/>
</dbReference>
<dbReference type="SMART" id="SM00421">
    <property type="entry name" value="HTH_LUXR"/>
    <property type="match status" value="1"/>
</dbReference>
<dbReference type="OrthoDB" id="4307453at2"/>
<feature type="domain" description="HTH luxR-type" evidence="1">
    <location>
        <begin position="258"/>
        <end position="317"/>
    </location>
</feature>
<evidence type="ECO:0000259" key="1">
    <source>
        <dbReference type="SMART" id="SM00421"/>
    </source>
</evidence>
<dbReference type="Proteomes" id="UP000199063">
    <property type="component" value="Unassembled WGS sequence"/>
</dbReference>
<dbReference type="InterPro" id="IPR036388">
    <property type="entry name" value="WH-like_DNA-bd_sf"/>
</dbReference>
<dbReference type="GO" id="GO:0006355">
    <property type="term" value="P:regulation of DNA-templated transcription"/>
    <property type="evidence" value="ECO:0007669"/>
    <property type="project" value="InterPro"/>
</dbReference>
<proteinExistence type="predicted"/>
<dbReference type="SUPFAM" id="SSF46894">
    <property type="entry name" value="C-terminal effector domain of the bipartite response regulators"/>
    <property type="match status" value="1"/>
</dbReference>
<reference evidence="3" key="1">
    <citation type="submission" date="2016-10" db="EMBL/GenBank/DDBJ databases">
        <authorList>
            <person name="Varghese N."/>
            <person name="Submissions S."/>
        </authorList>
    </citation>
    <scope>NUCLEOTIDE SEQUENCE [LARGE SCALE GENOMIC DNA]</scope>
    <source>
        <strain evidence="3">CGMCC 4.7042</strain>
    </source>
</reference>
<protein>
    <recommendedName>
        <fullName evidence="1">HTH luxR-type domain-containing protein</fullName>
    </recommendedName>
</protein>
<accession>A0A1G9N418</accession>
<dbReference type="PANTHER" id="PTHR34293:SF1">
    <property type="entry name" value="HTH-TYPE TRANSCRIPTIONAL REGULATOR TRMBL2"/>
    <property type="match status" value="1"/>
</dbReference>
<dbReference type="PANTHER" id="PTHR34293">
    <property type="entry name" value="HTH-TYPE TRANSCRIPTIONAL REGULATOR TRMBL2"/>
    <property type="match status" value="1"/>
</dbReference>
<evidence type="ECO:0000313" key="3">
    <source>
        <dbReference type="Proteomes" id="UP000199063"/>
    </source>
</evidence>
<name>A0A1G9N418_9ACTN</name>
<dbReference type="InterPro" id="IPR016032">
    <property type="entry name" value="Sig_transdc_resp-reg_C-effctor"/>
</dbReference>
<sequence>MPQSGTVANQVYELALRNEYVDAPHCAAALGITEDEAGAAIGDLVELRLLHLVHGCTYAYVAVNPMTASLQLLAVHDEELRSRQHRLEQLRQRMHSLMPLYRSQLAREPDPGPVQRIEDAEVARGVVAGLLADAASEVLLARSYEDPLGQAALTGVDARLRADAGLRVRLLLPQSARFDPTLREYVGQLVARAGEARTTTAGVAWLMIVDGRTGVVPLEDGTGVAVLRDPAVVAGFRRGFEGLWSPAESFDGHYDPEAGRVASAEVDAAIVRMLVNGVEDKVIARTLGISARTCQRRISDLMESLDARTRFQAGYLLRTRGRDGESAAA</sequence>
<keyword evidence="3" id="KW-1185">Reference proteome</keyword>
<organism evidence="2 3">
    <name type="scientific">Streptomyces wuyuanensis</name>
    <dbReference type="NCBI Taxonomy" id="1196353"/>
    <lineage>
        <taxon>Bacteria</taxon>
        <taxon>Bacillati</taxon>
        <taxon>Actinomycetota</taxon>
        <taxon>Actinomycetes</taxon>
        <taxon>Kitasatosporales</taxon>
        <taxon>Streptomycetaceae</taxon>
        <taxon>Streptomyces</taxon>
    </lineage>
</organism>
<dbReference type="Gene3D" id="1.10.10.10">
    <property type="entry name" value="Winged helix-like DNA-binding domain superfamily/Winged helix DNA-binding domain"/>
    <property type="match status" value="1"/>
</dbReference>
<dbReference type="InterPro" id="IPR051797">
    <property type="entry name" value="TrmB-like"/>
</dbReference>
<dbReference type="GO" id="GO:0003677">
    <property type="term" value="F:DNA binding"/>
    <property type="evidence" value="ECO:0007669"/>
    <property type="project" value="InterPro"/>
</dbReference>
<evidence type="ECO:0000313" key="2">
    <source>
        <dbReference type="EMBL" id="SDL81228.1"/>
    </source>
</evidence>
<dbReference type="EMBL" id="FNHI01000001">
    <property type="protein sequence ID" value="SDL81228.1"/>
    <property type="molecule type" value="Genomic_DNA"/>
</dbReference>
<dbReference type="AlphaFoldDB" id="A0A1G9N418"/>
<gene>
    <name evidence="2" type="ORF">SAMN05444921_101462</name>
</gene>